<dbReference type="PANTHER" id="PTHR40780:SF2">
    <property type="entry name" value="DUF3669 DOMAIN-CONTAINING PROTEIN"/>
    <property type="match status" value="1"/>
</dbReference>
<dbReference type="PANTHER" id="PTHR40780">
    <property type="entry name" value="DUF3669 DOMAIN-CONTAINING PROTEIN"/>
    <property type="match status" value="1"/>
</dbReference>
<evidence type="ECO:0000256" key="1">
    <source>
        <dbReference type="SAM" id="MobiDB-lite"/>
    </source>
</evidence>
<dbReference type="EMBL" id="JAUDZG010000003">
    <property type="protein sequence ID" value="KAK3306497.1"/>
    <property type="molecule type" value="Genomic_DNA"/>
</dbReference>
<reference evidence="3" key="2">
    <citation type="submission" date="2023-06" db="EMBL/GenBank/DDBJ databases">
        <authorList>
            <consortium name="Lawrence Berkeley National Laboratory"/>
            <person name="Mondo S.J."/>
            <person name="Hensen N."/>
            <person name="Bonometti L."/>
            <person name="Westerberg I."/>
            <person name="Brannstrom I.O."/>
            <person name="Guillou S."/>
            <person name="Cros-Aarteil S."/>
            <person name="Calhoun S."/>
            <person name="Haridas S."/>
            <person name="Kuo A."/>
            <person name="Pangilinan J."/>
            <person name="Riley R."/>
            <person name="Labutti K."/>
            <person name="Andreopoulos B."/>
            <person name="Lipzen A."/>
            <person name="Chen C."/>
            <person name="Yanf M."/>
            <person name="Daum C."/>
            <person name="Ng V."/>
            <person name="Clum A."/>
            <person name="Steindorff A."/>
            <person name="Ohm R."/>
            <person name="Martin F."/>
            <person name="Silar P."/>
            <person name="Natvig D."/>
            <person name="Lalanne C."/>
            <person name="Gautier V."/>
            <person name="Ament-Velasquez S.L."/>
            <person name="Kruys A."/>
            <person name="Hutchinson M.I."/>
            <person name="Powell A.J."/>
            <person name="Barry K."/>
            <person name="Miller A.N."/>
            <person name="Grigoriev I.V."/>
            <person name="Debuchy R."/>
            <person name="Gladieux P."/>
            <person name="Thoren M.H."/>
            <person name="Johannesson H."/>
        </authorList>
    </citation>
    <scope>NUCLEOTIDE SEQUENCE</scope>
    <source>
        <strain evidence="3">CBS 333.67</strain>
    </source>
</reference>
<dbReference type="GeneID" id="87887797"/>
<feature type="compositionally biased region" description="Polar residues" evidence="1">
    <location>
        <begin position="1"/>
        <end position="10"/>
    </location>
</feature>
<evidence type="ECO:0000259" key="2">
    <source>
        <dbReference type="Pfam" id="PF12417"/>
    </source>
</evidence>
<sequence length="427" mass="48232">MSQSPNQRGPQRSPDDNDPINLDLQPAASLSIRHTYHLEAASPMSTPVEPEPKTELEETTANLTRMLSINSVLSTTSSAAERDTAEHGKGERPFRQIGAGTCGVIFAQDGASIAIKLAKNNAIALWNDYVQHKKIATQFRRLMIEKVQIPACYFFVPKKRSEWWENYPGLTEAAEKWCNLPTCALLTERIDPLPKPTRTAIIEKYCKPKIKQEALAAPGNNDCLVRVYLGSAKKGKTPRFFNLRNFKLYLNRMVELRLDVDDLARRMGVALAVMHWAARTDANDVEFVLGSSSSTNSPAEDDAEDPERMTLLTYTGPPSNITEDFFNRRVKLWVLDFDKVRNITMDDAGVAQAARAFMLNAPYFPRPCRESEVETRIWEEFVEAYRKLSLAILRKDEGDDSDYLELPEKFISKVIEAESKKLAKPKD</sequence>
<dbReference type="InterPro" id="IPR022137">
    <property type="entry name" value="Znf_prot_DUF3669"/>
</dbReference>
<protein>
    <submittedName>
        <fullName evidence="3">Zinc finger protein-domain-containing protein</fullName>
    </submittedName>
</protein>
<accession>A0AAJ0M2E3</accession>
<dbReference type="Pfam" id="PF12417">
    <property type="entry name" value="DUF3669"/>
    <property type="match status" value="1"/>
</dbReference>
<evidence type="ECO:0000313" key="3">
    <source>
        <dbReference type="EMBL" id="KAK3306497.1"/>
    </source>
</evidence>
<organism evidence="3 4">
    <name type="scientific">Chaetomium strumarium</name>
    <dbReference type="NCBI Taxonomy" id="1170767"/>
    <lineage>
        <taxon>Eukaryota</taxon>
        <taxon>Fungi</taxon>
        <taxon>Dikarya</taxon>
        <taxon>Ascomycota</taxon>
        <taxon>Pezizomycotina</taxon>
        <taxon>Sordariomycetes</taxon>
        <taxon>Sordariomycetidae</taxon>
        <taxon>Sordariales</taxon>
        <taxon>Chaetomiaceae</taxon>
        <taxon>Chaetomium</taxon>
    </lineage>
</organism>
<comment type="caution">
    <text evidence="3">The sequence shown here is derived from an EMBL/GenBank/DDBJ whole genome shotgun (WGS) entry which is preliminary data.</text>
</comment>
<keyword evidence="4" id="KW-1185">Reference proteome</keyword>
<evidence type="ECO:0000313" key="4">
    <source>
        <dbReference type="Proteomes" id="UP001273166"/>
    </source>
</evidence>
<dbReference type="RefSeq" id="XP_062722277.1">
    <property type="nucleotide sequence ID" value="XM_062868968.1"/>
</dbReference>
<reference evidence="3" key="1">
    <citation type="journal article" date="2023" name="Mol. Phylogenet. Evol.">
        <title>Genome-scale phylogeny and comparative genomics of the fungal order Sordariales.</title>
        <authorList>
            <person name="Hensen N."/>
            <person name="Bonometti L."/>
            <person name="Westerberg I."/>
            <person name="Brannstrom I.O."/>
            <person name="Guillou S."/>
            <person name="Cros-Aarteil S."/>
            <person name="Calhoun S."/>
            <person name="Haridas S."/>
            <person name="Kuo A."/>
            <person name="Mondo S."/>
            <person name="Pangilinan J."/>
            <person name="Riley R."/>
            <person name="LaButti K."/>
            <person name="Andreopoulos B."/>
            <person name="Lipzen A."/>
            <person name="Chen C."/>
            <person name="Yan M."/>
            <person name="Daum C."/>
            <person name="Ng V."/>
            <person name="Clum A."/>
            <person name="Steindorff A."/>
            <person name="Ohm R.A."/>
            <person name="Martin F."/>
            <person name="Silar P."/>
            <person name="Natvig D.O."/>
            <person name="Lalanne C."/>
            <person name="Gautier V."/>
            <person name="Ament-Velasquez S.L."/>
            <person name="Kruys A."/>
            <person name="Hutchinson M.I."/>
            <person name="Powell A.J."/>
            <person name="Barry K."/>
            <person name="Miller A.N."/>
            <person name="Grigoriev I.V."/>
            <person name="Debuchy R."/>
            <person name="Gladieux P."/>
            <person name="Hiltunen Thoren M."/>
            <person name="Johannesson H."/>
        </authorList>
    </citation>
    <scope>NUCLEOTIDE SEQUENCE</scope>
    <source>
        <strain evidence="3">CBS 333.67</strain>
    </source>
</reference>
<feature type="region of interest" description="Disordered" evidence="1">
    <location>
        <begin position="1"/>
        <end position="26"/>
    </location>
</feature>
<dbReference type="AlphaFoldDB" id="A0AAJ0M2E3"/>
<name>A0AAJ0M2E3_9PEZI</name>
<dbReference type="Proteomes" id="UP001273166">
    <property type="component" value="Unassembled WGS sequence"/>
</dbReference>
<feature type="domain" description="DUF3669" evidence="2">
    <location>
        <begin position="332"/>
        <end position="396"/>
    </location>
</feature>
<gene>
    <name evidence="3" type="ORF">B0T15DRAFT_527368</name>
</gene>
<proteinExistence type="predicted"/>